<comment type="similarity">
    <text evidence="5">Belongs to the creatininase superfamily.</text>
</comment>
<dbReference type="SUPFAM" id="SSF102215">
    <property type="entry name" value="Creatininase"/>
    <property type="match status" value="1"/>
</dbReference>
<dbReference type="EMBL" id="CP093442">
    <property type="protein sequence ID" value="UOF02154.1"/>
    <property type="molecule type" value="Genomic_DNA"/>
</dbReference>
<evidence type="ECO:0000256" key="1">
    <source>
        <dbReference type="ARBA" id="ARBA00001947"/>
    </source>
</evidence>
<keyword evidence="4" id="KW-0862">Zinc</keyword>
<dbReference type="InterPro" id="IPR024087">
    <property type="entry name" value="Creatininase-like_sf"/>
</dbReference>
<dbReference type="Pfam" id="PF02633">
    <property type="entry name" value="Creatininase"/>
    <property type="match status" value="1"/>
</dbReference>
<dbReference type="PANTHER" id="PTHR35005">
    <property type="entry name" value="3-DEHYDRO-SCYLLO-INOSOSE HYDROLASE"/>
    <property type="match status" value="1"/>
</dbReference>
<dbReference type="PANTHER" id="PTHR35005:SF1">
    <property type="entry name" value="2-AMINO-5-FORMYLAMINO-6-RIBOSYLAMINOPYRIMIDIN-4(3H)-ONE 5'-MONOPHOSPHATE DEFORMYLASE"/>
    <property type="match status" value="1"/>
</dbReference>
<accession>A0ABY4CBR3</accession>
<evidence type="ECO:0000256" key="3">
    <source>
        <dbReference type="ARBA" id="ARBA00022801"/>
    </source>
</evidence>
<name>A0ABY4CBR3_9BACT</name>
<gene>
    <name evidence="6" type="ORF">MNR06_04190</name>
</gene>
<proteinExistence type="inferred from homology"/>
<dbReference type="RefSeq" id="WP_243538952.1">
    <property type="nucleotide sequence ID" value="NZ_CP093442.1"/>
</dbReference>
<evidence type="ECO:0000256" key="4">
    <source>
        <dbReference type="ARBA" id="ARBA00022833"/>
    </source>
</evidence>
<keyword evidence="7" id="KW-1185">Reference proteome</keyword>
<evidence type="ECO:0000313" key="7">
    <source>
        <dbReference type="Proteomes" id="UP000830116"/>
    </source>
</evidence>
<reference evidence="6" key="1">
    <citation type="submission" date="2022-03" db="EMBL/GenBank/DDBJ databases">
        <title>Genome Identification and Characterization of new species Bdellovibrio reynosense LBG001 sp. nov. from a Mexico soil sample.</title>
        <authorList>
            <person name="Camilli A."/>
            <person name="Ajao Y."/>
            <person name="Guo X."/>
        </authorList>
    </citation>
    <scope>NUCLEOTIDE SEQUENCE</scope>
    <source>
        <strain evidence="6">LBG001</strain>
    </source>
</reference>
<sequence length="239" mass="26755">MSMNLQEKTWVQVEEYLKSNKHIIVPVGSTEQHGPTGLIGIDYLSSWEIAKAVGEKTKTMVAPPLCFGMAVHHMAFPGTISFSPITYIQVITEIIQSLGKHGFSKFTFINGHGGNIAPLTSAFCQAKQDKETFDIKLFNWWHLPEVTAYESKVFGNENGFHATCGEISVTMYTHPEAYQEIPAMSFQPTKDRPHWPMAPKEFREAFPDGRMGSNPSLCTPEHGKMLFNLAVDSICQKLE</sequence>
<keyword evidence="3" id="KW-0378">Hydrolase</keyword>
<keyword evidence="2" id="KW-0479">Metal-binding</keyword>
<dbReference type="Proteomes" id="UP000830116">
    <property type="component" value="Chromosome"/>
</dbReference>
<evidence type="ECO:0000256" key="2">
    <source>
        <dbReference type="ARBA" id="ARBA00022723"/>
    </source>
</evidence>
<organism evidence="6 7">
    <name type="scientific">Bdellovibrio reynosensis</name>
    <dbReference type="NCBI Taxonomy" id="2835041"/>
    <lineage>
        <taxon>Bacteria</taxon>
        <taxon>Pseudomonadati</taxon>
        <taxon>Bdellovibrionota</taxon>
        <taxon>Bdellovibrionia</taxon>
        <taxon>Bdellovibrionales</taxon>
        <taxon>Pseudobdellovibrionaceae</taxon>
        <taxon>Bdellovibrio</taxon>
    </lineage>
</organism>
<evidence type="ECO:0000313" key="6">
    <source>
        <dbReference type="EMBL" id="UOF02154.1"/>
    </source>
</evidence>
<dbReference type="InterPro" id="IPR003785">
    <property type="entry name" value="Creatininase/forma_Hydrolase"/>
</dbReference>
<evidence type="ECO:0000256" key="5">
    <source>
        <dbReference type="ARBA" id="ARBA00024029"/>
    </source>
</evidence>
<comment type="cofactor">
    <cofactor evidence="1">
        <name>Zn(2+)</name>
        <dbReference type="ChEBI" id="CHEBI:29105"/>
    </cofactor>
</comment>
<dbReference type="Gene3D" id="3.40.50.10310">
    <property type="entry name" value="Creatininase"/>
    <property type="match status" value="1"/>
</dbReference>
<protein>
    <submittedName>
        <fullName evidence="6">Creatininase family protein</fullName>
    </submittedName>
</protein>